<dbReference type="PANTHER" id="PTHR12039">
    <property type="entry name" value="NICOTINAMIDE MONONUCLEOTIDE ADENYLYLTRANSFERASE"/>
    <property type="match status" value="1"/>
</dbReference>
<keyword evidence="3" id="KW-1185">Reference proteome</keyword>
<dbReference type="Proteomes" id="UP000232323">
    <property type="component" value="Unassembled WGS sequence"/>
</dbReference>
<dbReference type="Pfam" id="PF01467">
    <property type="entry name" value="CTP_transf_like"/>
    <property type="match status" value="1"/>
</dbReference>
<sequence length="274" mass="30232">MTSSRTFFPTQKLDLTYLQRDESWTPVVLVSCGSFNPPTKMHISMFHLAQKSLFQRGMHVCGAYMSPVHDAYGKAGLVLGAHRVAMCQAASVASNLVMVDEWEVAQEGYTRTLEVLRHVREELVKLHADHKQGADVPRVLLLCGGDVLATMAMPGVWKDPHILLEEFGVVCLERGEHRYAEQLKLNTDSVSTSFISVEGSFGQILGLPSTGTSQDISDSAKDSETASPLKDFLRRFKDQIFFVDSDERDGQILTTPDLSSTIVRAALKVWGASA</sequence>
<dbReference type="EMBL" id="BEGY01000160">
    <property type="protein sequence ID" value="GAX85281.1"/>
    <property type="molecule type" value="Genomic_DNA"/>
</dbReference>
<comment type="caution">
    <text evidence="2">The sequence shown here is derived from an EMBL/GenBank/DDBJ whole genome shotgun (WGS) entry which is preliminary data.</text>
</comment>
<proteinExistence type="predicted"/>
<reference evidence="2 3" key="1">
    <citation type="submission" date="2017-08" db="EMBL/GenBank/DDBJ databases">
        <title>Acidophilic green algal genome provides insights into adaptation to an acidic environment.</title>
        <authorList>
            <person name="Hirooka S."/>
            <person name="Hirose Y."/>
            <person name="Kanesaki Y."/>
            <person name="Higuchi S."/>
            <person name="Fujiwara T."/>
            <person name="Onuma R."/>
            <person name="Era A."/>
            <person name="Ohbayashi R."/>
            <person name="Uzuka A."/>
            <person name="Nozaki H."/>
            <person name="Yoshikawa H."/>
            <person name="Miyagishima S.Y."/>
        </authorList>
    </citation>
    <scope>NUCLEOTIDE SEQUENCE [LARGE SCALE GENOMIC DNA]</scope>
    <source>
        <strain evidence="2 3">NIES-2499</strain>
    </source>
</reference>
<evidence type="ECO:0000259" key="1">
    <source>
        <dbReference type="Pfam" id="PF01467"/>
    </source>
</evidence>
<organism evidence="2 3">
    <name type="scientific">Chlamydomonas eustigma</name>
    <dbReference type="NCBI Taxonomy" id="1157962"/>
    <lineage>
        <taxon>Eukaryota</taxon>
        <taxon>Viridiplantae</taxon>
        <taxon>Chlorophyta</taxon>
        <taxon>core chlorophytes</taxon>
        <taxon>Chlorophyceae</taxon>
        <taxon>CS clade</taxon>
        <taxon>Chlamydomonadales</taxon>
        <taxon>Chlamydomonadaceae</taxon>
        <taxon>Chlamydomonas</taxon>
    </lineage>
</organism>
<gene>
    <name evidence="2" type="ORF">CEUSTIGMA_g12699.t1</name>
</gene>
<name>A0A250XQD0_9CHLO</name>
<dbReference type="SUPFAM" id="SSF52374">
    <property type="entry name" value="Nucleotidylyl transferase"/>
    <property type="match status" value="1"/>
</dbReference>
<dbReference type="Gene3D" id="3.40.50.620">
    <property type="entry name" value="HUPs"/>
    <property type="match status" value="1"/>
</dbReference>
<dbReference type="GO" id="GO:0004515">
    <property type="term" value="F:nicotinate-nucleotide adenylyltransferase activity"/>
    <property type="evidence" value="ECO:0007669"/>
    <property type="project" value="TreeGrafter"/>
</dbReference>
<dbReference type="GO" id="GO:0009435">
    <property type="term" value="P:NAD+ biosynthetic process"/>
    <property type="evidence" value="ECO:0007669"/>
    <property type="project" value="TreeGrafter"/>
</dbReference>
<evidence type="ECO:0000313" key="2">
    <source>
        <dbReference type="EMBL" id="GAX85281.1"/>
    </source>
</evidence>
<dbReference type="InterPro" id="IPR051182">
    <property type="entry name" value="Euk_NMN_adenylyltrnsfrase"/>
</dbReference>
<evidence type="ECO:0000313" key="3">
    <source>
        <dbReference type="Proteomes" id="UP000232323"/>
    </source>
</evidence>
<dbReference type="AlphaFoldDB" id="A0A250XQD0"/>
<dbReference type="InterPro" id="IPR014729">
    <property type="entry name" value="Rossmann-like_a/b/a_fold"/>
</dbReference>
<dbReference type="InterPro" id="IPR004821">
    <property type="entry name" value="Cyt_trans-like"/>
</dbReference>
<feature type="domain" description="Cytidyltransferase-like" evidence="1">
    <location>
        <begin position="32"/>
        <end position="186"/>
    </location>
</feature>
<dbReference type="OrthoDB" id="422187at2759"/>
<dbReference type="GO" id="GO:0000309">
    <property type="term" value="F:nicotinamide-nucleotide adenylyltransferase activity"/>
    <property type="evidence" value="ECO:0007669"/>
    <property type="project" value="TreeGrafter"/>
</dbReference>
<dbReference type="STRING" id="1157962.A0A250XQD0"/>
<protein>
    <recommendedName>
        <fullName evidence="1">Cytidyltransferase-like domain-containing protein</fullName>
    </recommendedName>
</protein>
<dbReference type="PANTHER" id="PTHR12039:SF0">
    <property type="entry name" value="NICOTINAMIDE-NUCLEOTIDE ADENYLYLTRANSFERASE"/>
    <property type="match status" value="1"/>
</dbReference>
<accession>A0A250XQD0</accession>